<evidence type="ECO:0000313" key="4">
    <source>
        <dbReference type="EMBL" id="MFD2259503.1"/>
    </source>
</evidence>
<comment type="caution">
    <text evidence="4">The sequence shown here is derived from an EMBL/GenBank/DDBJ whole genome shotgun (WGS) entry which is preliminary data.</text>
</comment>
<dbReference type="PANTHER" id="PTHR36504">
    <property type="entry name" value="LIPOPOLYSACCHARIDE EXPORT SYSTEM PROTEIN LPTA"/>
    <property type="match status" value="1"/>
</dbReference>
<dbReference type="InterPro" id="IPR005653">
    <property type="entry name" value="OstA-like_N"/>
</dbReference>
<dbReference type="EMBL" id="JBHUIR010000020">
    <property type="protein sequence ID" value="MFD2259503.1"/>
    <property type="molecule type" value="Genomic_DNA"/>
</dbReference>
<dbReference type="Proteomes" id="UP001597373">
    <property type="component" value="Unassembled WGS sequence"/>
</dbReference>
<organism evidence="4 5">
    <name type="scientific">Chelativorans composti</name>
    <dbReference type="NCBI Taxonomy" id="768533"/>
    <lineage>
        <taxon>Bacteria</taxon>
        <taxon>Pseudomonadati</taxon>
        <taxon>Pseudomonadota</taxon>
        <taxon>Alphaproteobacteria</taxon>
        <taxon>Hyphomicrobiales</taxon>
        <taxon>Phyllobacteriaceae</taxon>
        <taxon>Chelativorans</taxon>
    </lineage>
</organism>
<evidence type="ECO:0000259" key="3">
    <source>
        <dbReference type="Pfam" id="PF03968"/>
    </source>
</evidence>
<keyword evidence="1 2" id="KW-0732">Signal</keyword>
<name>A0ABW5DG41_9HYPH</name>
<evidence type="ECO:0000256" key="1">
    <source>
        <dbReference type="ARBA" id="ARBA00022729"/>
    </source>
</evidence>
<feature type="signal peptide" evidence="2">
    <location>
        <begin position="1"/>
        <end position="28"/>
    </location>
</feature>
<evidence type="ECO:0000256" key="2">
    <source>
        <dbReference type="SAM" id="SignalP"/>
    </source>
</evidence>
<dbReference type="Pfam" id="PF03968">
    <property type="entry name" value="LptD_N"/>
    <property type="match status" value="1"/>
</dbReference>
<keyword evidence="5" id="KW-1185">Reference proteome</keyword>
<dbReference type="Gene3D" id="2.60.450.10">
    <property type="entry name" value="Lipopolysaccharide (LPS) transport protein A like domain"/>
    <property type="match status" value="1"/>
</dbReference>
<proteinExistence type="predicted"/>
<sequence length="187" mass="20305">MRKKPWTDLVRLTCTLALLSALPGLAVAQQNMREGLNFSNDEPLEIQGDRLEVLEEGRVNVLTGNVSVVQGPNLLRSGKMTVYFARGTTPGTASGNNIERIEVEGGVYVKSDKQVATGDRGFYDMRSEILELTGKEVVLTEGENVIVGCKLVIRGRNGEATLESCKNGNSSAGRVKMLITPPDRNAR</sequence>
<feature type="chain" id="PRO_5045222347" evidence="2">
    <location>
        <begin position="29"/>
        <end position="187"/>
    </location>
</feature>
<protein>
    <submittedName>
        <fullName evidence="4">LptA/OstA family protein</fullName>
    </submittedName>
</protein>
<evidence type="ECO:0000313" key="5">
    <source>
        <dbReference type="Proteomes" id="UP001597373"/>
    </source>
</evidence>
<dbReference type="PANTHER" id="PTHR36504:SF1">
    <property type="entry name" value="LIPOPOLYSACCHARIDE EXPORT SYSTEM PROTEIN LPTA"/>
    <property type="match status" value="1"/>
</dbReference>
<reference evidence="5" key="1">
    <citation type="journal article" date="2019" name="Int. J. Syst. Evol. Microbiol.">
        <title>The Global Catalogue of Microorganisms (GCM) 10K type strain sequencing project: providing services to taxonomists for standard genome sequencing and annotation.</title>
        <authorList>
            <consortium name="The Broad Institute Genomics Platform"/>
            <consortium name="The Broad Institute Genome Sequencing Center for Infectious Disease"/>
            <person name="Wu L."/>
            <person name="Ma J."/>
        </authorList>
    </citation>
    <scope>NUCLEOTIDE SEQUENCE [LARGE SCALE GENOMIC DNA]</scope>
    <source>
        <strain evidence="5">KCTC 23707</strain>
    </source>
</reference>
<dbReference type="InterPro" id="IPR052037">
    <property type="entry name" value="LPS_export_LptA"/>
</dbReference>
<gene>
    <name evidence="4" type="ORF">ACFSMZ_06965</name>
</gene>
<accession>A0ABW5DG41</accession>
<feature type="domain" description="Organic solvent tolerance-like N-terminal" evidence="3">
    <location>
        <begin position="45"/>
        <end position="155"/>
    </location>
</feature>
<dbReference type="RefSeq" id="WP_165277195.1">
    <property type="nucleotide sequence ID" value="NZ_BAABGS010000018.1"/>
</dbReference>